<dbReference type="GO" id="GO:0005739">
    <property type="term" value="C:mitochondrion"/>
    <property type="evidence" value="ECO:0007669"/>
    <property type="project" value="UniProtKB-SubCell"/>
</dbReference>
<dbReference type="STRING" id="694573.A0A194UVG4"/>
<feature type="region of interest" description="Disordered" evidence="7">
    <location>
        <begin position="688"/>
        <end position="733"/>
    </location>
</feature>
<dbReference type="PANTHER" id="PTHR10957">
    <property type="entry name" value="RAP1 GTPASE-GDP DISSOCIATION STIMULATOR 1"/>
    <property type="match status" value="1"/>
</dbReference>
<evidence type="ECO:0000256" key="4">
    <source>
        <dbReference type="ARBA" id="ARBA00022490"/>
    </source>
</evidence>
<keyword evidence="6" id="KW-0496">Mitochondrion</keyword>
<dbReference type="InterPro" id="IPR040144">
    <property type="entry name" value="RAP1GDS1"/>
</dbReference>
<feature type="compositionally biased region" description="Low complexity" evidence="7">
    <location>
        <begin position="562"/>
        <end position="603"/>
    </location>
</feature>
<gene>
    <name evidence="8" type="ORF">VP1G_02994</name>
</gene>
<dbReference type="OrthoDB" id="26149at2759"/>
<evidence type="ECO:0000256" key="7">
    <source>
        <dbReference type="SAM" id="MobiDB-lite"/>
    </source>
</evidence>
<keyword evidence="4" id="KW-0963">Cytoplasm</keyword>
<dbReference type="GO" id="GO:0005085">
    <property type="term" value="F:guanyl-nucleotide exchange factor activity"/>
    <property type="evidence" value="ECO:0007669"/>
    <property type="project" value="InterPro"/>
</dbReference>
<feature type="compositionally biased region" description="Gly residues" evidence="7">
    <location>
        <begin position="719"/>
        <end position="728"/>
    </location>
</feature>
<evidence type="ECO:0000256" key="6">
    <source>
        <dbReference type="ARBA" id="ARBA00023128"/>
    </source>
</evidence>
<evidence type="ECO:0000313" key="8">
    <source>
        <dbReference type="EMBL" id="KUI55685.1"/>
    </source>
</evidence>
<evidence type="ECO:0000256" key="1">
    <source>
        <dbReference type="ARBA" id="ARBA00004173"/>
    </source>
</evidence>
<organism evidence="8 9">
    <name type="scientific">Cytospora mali</name>
    <name type="common">Apple Valsa canker fungus</name>
    <name type="synonym">Valsa mali</name>
    <dbReference type="NCBI Taxonomy" id="578113"/>
    <lineage>
        <taxon>Eukaryota</taxon>
        <taxon>Fungi</taxon>
        <taxon>Dikarya</taxon>
        <taxon>Ascomycota</taxon>
        <taxon>Pezizomycotina</taxon>
        <taxon>Sordariomycetes</taxon>
        <taxon>Sordariomycetidae</taxon>
        <taxon>Diaporthales</taxon>
        <taxon>Cytosporaceae</taxon>
        <taxon>Cytospora</taxon>
    </lineage>
</organism>
<dbReference type="InterPro" id="IPR000225">
    <property type="entry name" value="Armadillo"/>
</dbReference>
<dbReference type="Proteomes" id="UP000078576">
    <property type="component" value="Unassembled WGS sequence"/>
</dbReference>
<proteinExistence type="predicted"/>
<keyword evidence="9" id="KW-1185">Reference proteome</keyword>
<dbReference type="GO" id="GO:0005829">
    <property type="term" value="C:cytosol"/>
    <property type="evidence" value="ECO:0007669"/>
    <property type="project" value="UniProtKB-SubCell"/>
</dbReference>
<dbReference type="SMART" id="SM00185">
    <property type="entry name" value="ARM"/>
    <property type="match status" value="3"/>
</dbReference>
<dbReference type="InterPro" id="IPR011989">
    <property type="entry name" value="ARM-like"/>
</dbReference>
<dbReference type="Gene3D" id="1.25.10.10">
    <property type="entry name" value="Leucine-rich Repeat Variant"/>
    <property type="match status" value="2"/>
</dbReference>
<dbReference type="SUPFAM" id="SSF48371">
    <property type="entry name" value="ARM repeat"/>
    <property type="match status" value="1"/>
</dbReference>
<name>A0A194UVG4_CYTMA</name>
<keyword evidence="5" id="KW-0256">Endoplasmic reticulum</keyword>
<feature type="compositionally biased region" description="Gly residues" evidence="7">
    <location>
        <begin position="833"/>
        <end position="844"/>
    </location>
</feature>
<dbReference type="AlphaFoldDB" id="A0A194UVG4"/>
<reference evidence="9" key="1">
    <citation type="submission" date="2014-12" db="EMBL/GenBank/DDBJ databases">
        <title>Genome Sequence of Valsa Canker Pathogens Uncovers a Specific Adaption of Colonization on Woody Bark.</title>
        <authorList>
            <person name="Yin Z."/>
            <person name="Liu H."/>
            <person name="Gao X."/>
            <person name="Li Z."/>
            <person name="Song N."/>
            <person name="Ke X."/>
            <person name="Dai Q."/>
            <person name="Wu Y."/>
            <person name="Sun Y."/>
            <person name="Xu J.-R."/>
            <person name="Kang Z.K."/>
            <person name="Wang L."/>
            <person name="Huang L."/>
        </authorList>
    </citation>
    <scope>NUCLEOTIDE SEQUENCE [LARGE SCALE GENOMIC DNA]</scope>
    <source>
        <strain evidence="9">SXYL134</strain>
    </source>
</reference>
<comment type="subcellular location">
    <subcellularLocation>
        <location evidence="3">Cytoplasm</location>
        <location evidence="3">Cytosol</location>
    </subcellularLocation>
    <subcellularLocation>
        <location evidence="2">Endoplasmic reticulum</location>
    </subcellularLocation>
    <subcellularLocation>
        <location evidence="1">Mitochondrion</location>
    </subcellularLocation>
</comment>
<feature type="compositionally biased region" description="Polar residues" evidence="7">
    <location>
        <begin position="532"/>
        <end position="560"/>
    </location>
</feature>
<protein>
    <submittedName>
        <fullName evidence="8">Rap1 GTPase-GDP dissociation stimulator 1</fullName>
    </submittedName>
</protein>
<evidence type="ECO:0000256" key="2">
    <source>
        <dbReference type="ARBA" id="ARBA00004240"/>
    </source>
</evidence>
<evidence type="ECO:0000313" key="9">
    <source>
        <dbReference type="Proteomes" id="UP000078576"/>
    </source>
</evidence>
<dbReference type="GO" id="GO:0005783">
    <property type="term" value="C:endoplasmic reticulum"/>
    <property type="evidence" value="ECO:0007669"/>
    <property type="project" value="UniProtKB-SubCell"/>
</dbReference>
<sequence length="850" mass="90552">MTPEDIEELFKRTEGVVLPEDGDEDEAVLTDEEKNYRIAHLRAILLEAHNAWVSGSDDLDRIAEKLGDGSRHVLWRSPIGSSGILNFFLGILPTPGLRPLLRSHALRLIGNSCADTDENRARVVESGRIHAIIELLHDDSLLPFVIPVLYNVLVDYEPVQLQACEAGLSQRLMEILGGPRLEACRLYVNLICKILALLITQEPEVRNGPPATPLILLSVATNRQHPVDLEDFSGLTAVALAYLTHEVFQTYILAGLPLLLTAFSMAYTHFDPNQATDPDDAAQLKQVRSAFVPVLADISALPDFVPGSAQGGAGILQHPVFQTLQSWLHGPPAHANLQTAACLALGNLARSDATCITLIRDAAVHQPLINLLARCTAGETTPNAQLTHAVLSFLKNLAIPAVNKPALGRLLDANMLPKLWSTWGDAQPQTQFAAVSLARLLLVGCPPNARRLCAPLSPDPDSPAHDRSNLHLLTALFERSDAEPTKMEVARAVATVCRILHSTPVAAVLPEEWPSTQNNAHGAKKPKHDHNTTSTNNESDTIFVNTDPSPNFHATSTPGSATALSPTQSLPSPTTSQHTQSTTSTSSNNSNSNSSSTATTSNNTSRRARFYAAHDLSTPLSFLIKQTRFPALRSEAWFVLALMCRSPDGAVVVQSALQSFEACRALVESITGRDMADGHDLLLAASSSPAADGQEDTPSILPGRADGATPTTSTAIITSGGGGSGGGSSTSASASASAATATLGIEGLGLGGLEPQAVDPAMQANMARIDRENGLCMVAELMRNHAADVLPLRKYIYEQLLLTGGELVLHSRAQGEMDMLGMSLSPSQQQQTPGGGRMGMGGYGPPWNIQ</sequence>
<evidence type="ECO:0000256" key="3">
    <source>
        <dbReference type="ARBA" id="ARBA00004514"/>
    </source>
</evidence>
<evidence type="ECO:0000256" key="5">
    <source>
        <dbReference type="ARBA" id="ARBA00022824"/>
    </source>
</evidence>
<accession>A0A194UVG4</accession>
<dbReference type="InterPro" id="IPR016024">
    <property type="entry name" value="ARM-type_fold"/>
</dbReference>
<feature type="region of interest" description="Disordered" evidence="7">
    <location>
        <begin position="515"/>
        <end position="603"/>
    </location>
</feature>
<dbReference type="EMBL" id="KN714682">
    <property type="protein sequence ID" value="KUI55685.1"/>
    <property type="molecule type" value="Genomic_DNA"/>
</dbReference>
<feature type="compositionally biased region" description="Low complexity" evidence="7">
    <location>
        <begin position="707"/>
        <end position="718"/>
    </location>
</feature>
<feature type="region of interest" description="Disordered" evidence="7">
    <location>
        <begin position="824"/>
        <end position="850"/>
    </location>
</feature>